<evidence type="ECO:0000256" key="1">
    <source>
        <dbReference type="SAM" id="MobiDB-lite"/>
    </source>
</evidence>
<feature type="compositionally biased region" description="Polar residues" evidence="1">
    <location>
        <begin position="71"/>
        <end position="86"/>
    </location>
</feature>
<organism evidence="2 3">
    <name type="scientific">Allacma fusca</name>
    <dbReference type="NCBI Taxonomy" id="39272"/>
    <lineage>
        <taxon>Eukaryota</taxon>
        <taxon>Metazoa</taxon>
        <taxon>Ecdysozoa</taxon>
        <taxon>Arthropoda</taxon>
        <taxon>Hexapoda</taxon>
        <taxon>Collembola</taxon>
        <taxon>Symphypleona</taxon>
        <taxon>Sminthuridae</taxon>
        <taxon>Allacma</taxon>
    </lineage>
</organism>
<dbReference type="AlphaFoldDB" id="A0A8J2LIY7"/>
<evidence type="ECO:0000313" key="3">
    <source>
        <dbReference type="Proteomes" id="UP000708208"/>
    </source>
</evidence>
<dbReference type="OrthoDB" id="565552at2759"/>
<proteinExistence type="predicted"/>
<accession>A0A8J2LIY7</accession>
<feature type="compositionally biased region" description="Basic and acidic residues" evidence="1">
    <location>
        <begin position="1"/>
        <end position="30"/>
    </location>
</feature>
<dbReference type="EMBL" id="CAJVCH010571487">
    <property type="protein sequence ID" value="CAG7837632.1"/>
    <property type="molecule type" value="Genomic_DNA"/>
</dbReference>
<gene>
    <name evidence="2" type="ORF">AFUS01_LOCUS46716</name>
</gene>
<protein>
    <submittedName>
        <fullName evidence="2">Uncharacterized protein</fullName>
    </submittedName>
</protein>
<comment type="caution">
    <text evidence="2">The sequence shown here is derived from an EMBL/GenBank/DDBJ whole genome shotgun (WGS) entry which is preliminary data.</text>
</comment>
<evidence type="ECO:0000313" key="2">
    <source>
        <dbReference type="EMBL" id="CAG7837632.1"/>
    </source>
</evidence>
<keyword evidence="3" id="KW-1185">Reference proteome</keyword>
<feature type="region of interest" description="Disordered" evidence="1">
    <location>
        <begin position="1"/>
        <end position="86"/>
    </location>
</feature>
<name>A0A8J2LIY7_9HEXA</name>
<sequence>MERRDSKKAGNRQNEKEAKTKTDDSEDERKRKSSGVSRSKPCREIYRPPSVRKGRGNGLDNNQDFGGMPGGSNSNHAQPTSLRSSSRPFNVYAKEFQYSPRGNPLAYSRSQSIAFYSNSSTDYYQNPILATSGCYPLQQSKSSGNVNNFYQLWAQQQQQLIPQQQPQPPVQIVKRRNKNSLSETTPVTLVESDESQYFRLQQSKSSGNIPNRVQRSSKTVRFDCEDSGGTPLQNNDVPLQGGTAENRLLNMQRDIDMTGQNLENLRINGQASKNAFSDLPKKCDETFPALNPEIQEGAQNPGASVKYNAPPQLQKSYTFFGLPNAFNSSTKMDTARTTSMIKRSKSYTPRSTTNSYHLASSPSSIASISVASDFDITKWPKGIQESVTSAVIGADRVPARHRINMVGSLFNTLLSGNNNAIIKEETTEKEDSTVRQISPKEGKTFENPSQLIISAVNIFLYFIQREKDRTVMETVLNTCFATYQQIQKKSIRNYEILQNPGENRNEDTLNANAENNTQLVIFLQFLSTLYGKVKIIRMQKPGVKSIDEMNSATLSLLCDSCLMTLRLPLFHTFDIMDPLFTIMTSIGREMEGTFPLKMKQILAAVRDALLGIKPHLAGIEISSPCVQKTLMQLIELHAANWHLPASAVRYYYSNPS</sequence>
<dbReference type="Proteomes" id="UP000708208">
    <property type="component" value="Unassembled WGS sequence"/>
</dbReference>
<reference evidence="2" key="1">
    <citation type="submission" date="2021-06" db="EMBL/GenBank/DDBJ databases">
        <authorList>
            <person name="Hodson N. C."/>
            <person name="Mongue J. A."/>
            <person name="Jaron S. K."/>
        </authorList>
    </citation>
    <scope>NUCLEOTIDE SEQUENCE</scope>
</reference>